<feature type="domain" description="DUF5862" evidence="2">
    <location>
        <begin position="27"/>
        <end position="94"/>
    </location>
</feature>
<keyword evidence="1" id="KW-0812">Transmembrane</keyword>
<evidence type="ECO:0000256" key="1">
    <source>
        <dbReference type="SAM" id="Phobius"/>
    </source>
</evidence>
<keyword evidence="1" id="KW-1133">Transmembrane helix</keyword>
<protein>
    <recommendedName>
        <fullName evidence="2">DUF5862 domain-containing protein</fullName>
    </recommendedName>
</protein>
<keyword evidence="4" id="KW-1185">Reference proteome</keyword>
<dbReference type="RefSeq" id="WP_207292878.1">
    <property type="nucleotide sequence ID" value="NZ_CP071383.1"/>
</dbReference>
<accession>A0ABX8JVW5</accession>
<organism evidence="3 4">
    <name type="scientific">Leclercia pneumoniae</name>
    <dbReference type="NCBI Taxonomy" id="2815358"/>
    <lineage>
        <taxon>Bacteria</taxon>
        <taxon>Pseudomonadati</taxon>
        <taxon>Pseudomonadota</taxon>
        <taxon>Gammaproteobacteria</taxon>
        <taxon>Enterobacterales</taxon>
        <taxon>Enterobacteriaceae</taxon>
        <taxon>Leclercia</taxon>
    </lineage>
</organism>
<dbReference type="EMBL" id="CP076838">
    <property type="protein sequence ID" value="QWW79173.1"/>
    <property type="molecule type" value="Genomic_DNA"/>
</dbReference>
<feature type="transmembrane region" description="Helical" evidence="1">
    <location>
        <begin position="60"/>
        <end position="81"/>
    </location>
</feature>
<dbReference type="InterPro" id="IPR043847">
    <property type="entry name" value="DUF5862"/>
</dbReference>
<evidence type="ECO:0000259" key="2">
    <source>
        <dbReference type="Pfam" id="PF19180"/>
    </source>
</evidence>
<keyword evidence="1" id="KW-0472">Membrane</keyword>
<evidence type="ECO:0000313" key="3">
    <source>
        <dbReference type="EMBL" id="QWW79173.1"/>
    </source>
</evidence>
<proteinExistence type="predicted"/>
<dbReference type="Proteomes" id="UP000683497">
    <property type="component" value="Chromosome"/>
</dbReference>
<name>A0ABX8JVW5_9ENTR</name>
<reference evidence="3 4" key="1">
    <citation type="submission" date="2021-06" db="EMBL/GenBank/DDBJ databases">
        <title>Leclercia pneumoniae sp. nov.</title>
        <authorList>
            <person name="Hoenemann M."/>
            <person name="Viehweger A."/>
            <person name="Dietze N."/>
        </authorList>
    </citation>
    <scope>NUCLEOTIDE SEQUENCE [LARGE SCALE GENOMIC DNA]</scope>
    <source>
        <strain evidence="4">49125</strain>
    </source>
</reference>
<evidence type="ECO:0000313" key="4">
    <source>
        <dbReference type="Proteomes" id="UP000683497"/>
    </source>
</evidence>
<dbReference type="Pfam" id="PF19180">
    <property type="entry name" value="DUF5862"/>
    <property type="match status" value="1"/>
</dbReference>
<gene>
    <name evidence="3" type="ORF">KQ929_18390</name>
</gene>
<sequence length="107" mass="10717">MREINIIEMQVVSAAAGELTAEQRFEGAVWGIFDGISTGVAVGGKVSGAGGLLVGGINQAVTAVIGVVCGALFGAVGGFMMGREVIADTLHDYRATFGPAGQAFGSI</sequence>